<keyword evidence="8" id="KW-0472">Membrane</keyword>
<keyword evidence="3" id="KW-0217">Developmental protein</keyword>
<protein>
    <submittedName>
        <fullName evidence="11">Protein twisted gastrulation-like</fullName>
    </submittedName>
</protein>
<dbReference type="InterPro" id="IPR057635">
    <property type="entry name" value="Tsg_N"/>
</dbReference>
<dbReference type="FunCoup" id="A0A1V9XF92">
    <property type="interactions" value="182"/>
</dbReference>
<dbReference type="EMBL" id="MNPL01012775">
    <property type="protein sequence ID" value="OQR72012.1"/>
    <property type="molecule type" value="Genomic_DNA"/>
</dbReference>
<dbReference type="InterPro" id="IPR057726">
    <property type="entry name" value="Tsg_C"/>
</dbReference>
<keyword evidence="8" id="KW-0812">Transmembrane</keyword>
<dbReference type="Proteomes" id="UP000192247">
    <property type="component" value="Unassembled WGS sequence"/>
</dbReference>
<dbReference type="GO" id="GO:0005615">
    <property type="term" value="C:extracellular space"/>
    <property type="evidence" value="ECO:0007669"/>
    <property type="project" value="TreeGrafter"/>
</dbReference>
<keyword evidence="6" id="KW-0325">Glycoprotein</keyword>
<feature type="domain" description="Tsg N-terminal" evidence="10">
    <location>
        <begin position="201"/>
        <end position="260"/>
    </location>
</feature>
<evidence type="ECO:0000256" key="7">
    <source>
        <dbReference type="SAM" id="MobiDB-lite"/>
    </source>
</evidence>
<evidence type="ECO:0000256" key="4">
    <source>
        <dbReference type="ARBA" id="ARBA00022525"/>
    </source>
</evidence>
<name>A0A1V9XF92_9ACAR</name>
<dbReference type="InParanoid" id="A0A1V9XF92"/>
<keyword evidence="5" id="KW-0732">Signal</keyword>
<feature type="region of interest" description="Disordered" evidence="7">
    <location>
        <begin position="16"/>
        <end position="46"/>
    </location>
</feature>
<comment type="subcellular location">
    <subcellularLocation>
        <location evidence="1">Secreted</location>
    </subcellularLocation>
</comment>
<dbReference type="InterPro" id="IPR006761">
    <property type="entry name" value="Tsg"/>
</dbReference>
<dbReference type="GO" id="GO:0030510">
    <property type="term" value="P:regulation of BMP signaling pathway"/>
    <property type="evidence" value="ECO:0007669"/>
    <property type="project" value="TreeGrafter"/>
</dbReference>
<evidence type="ECO:0000256" key="2">
    <source>
        <dbReference type="ARBA" id="ARBA00010047"/>
    </source>
</evidence>
<keyword evidence="8" id="KW-1133">Transmembrane helix</keyword>
<accession>A0A1V9XF92</accession>
<keyword evidence="4" id="KW-0964">Secreted</keyword>
<evidence type="ECO:0000256" key="8">
    <source>
        <dbReference type="SAM" id="Phobius"/>
    </source>
</evidence>
<organism evidence="11 12">
    <name type="scientific">Tropilaelaps mercedesae</name>
    <dbReference type="NCBI Taxonomy" id="418985"/>
    <lineage>
        <taxon>Eukaryota</taxon>
        <taxon>Metazoa</taxon>
        <taxon>Ecdysozoa</taxon>
        <taxon>Arthropoda</taxon>
        <taxon>Chelicerata</taxon>
        <taxon>Arachnida</taxon>
        <taxon>Acari</taxon>
        <taxon>Parasitiformes</taxon>
        <taxon>Mesostigmata</taxon>
        <taxon>Gamasina</taxon>
        <taxon>Dermanyssoidea</taxon>
        <taxon>Laelapidae</taxon>
        <taxon>Tropilaelaps</taxon>
    </lineage>
</organism>
<reference evidence="11 12" key="1">
    <citation type="journal article" date="2017" name="Gigascience">
        <title>Draft genome of the honey bee ectoparasitic mite, Tropilaelaps mercedesae, is shaped by the parasitic life history.</title>
        <authorList>
            <person name="Dong X."/>
            <person name="Armstrong S.D."/>
            <person name="Xia D."/>
            <person name="Makepeace B.L."/>
            <person name="Darby A.C."/>
            <person name="Kadowaki T."/>
        </authorList>
    </citation>
    <scope>NUCLEOTIDE SEQUENCE [LARGE SCALE GENOMIC DNA]</scope>
    <source>
        <strain evidence="11">Wuxi-XJTLU</strain>
    </source>
</reference>
<evidence type="ECO:0000313" key="12">
    <source>
        <dbReference type="Proteomes" id="UP000192247"/>
    </source>
</evidence>
<evidence type="ECO:0000256" key="6">
    <source>
        <dbReference type="ARBA" id="ARBA00023180"/>
    </source>
</evidence>
<sequence>MVLVGPHPVRHRFRRRAATSSKCAKQRLNGGQQRATQTGWPTDRPTGMTCEGVSAGANPHRRGRRGEDVGSNATDRLMARLRVEVADSHWRPGSPMAADSALRACPSLTRGSSPFTGICTTVDECRIFAKYHLRYGVAPERERRSERPFTGGGSSVGRRLRMACRSRPVLYFIGCVVVACVCFYTQTVSSAEAVKQALPHGCNESVCGSVVSKCLLTQSCKCGPDPVRNNITCAKDCFYCLDYLYTDCCSCVDVCRKDNREFSLSQKSNVEDLPDPMPELFQMLMESVDISQGRWSSLSFPAHHTVIGLNKDIHFVSIIPHPVGTNGSIDSTPSPININPTYDSNAKSDDVNCTVAFMKSCLSLNKCRENCMSLGATSYR</sequence>
<dbReference type="PANTHER" id="PTHR12312:SF16">
    <property type="entry name" value="TWISTED GASTRULATION PROTEIN HOMOLOG 1-A-RELATED"/>
    <property type="match status" value="1"/>
</dbReference>
<evidence type="ECO:0000256" key="5">
    <source>
        <dbReference type="ARBA" id="ARBA00022729"/>
    </source>
</evidence>
<feature type="transmembrane region" description="Helical" evidence="8">
    <location>
        <begin position="168"/>
        <end position="186"/>
    </location>
</feature>
<dbReference type="AlphaFoldDB" id="A0A1V9XF92"/>
<comment type="caution">
    <text evidence="11">The sequence shown here is derived from an EMBL/GenBank/DDBJ whole genome shotgun (WGS) entry which is preliminary data.</text>
</comment>
<gene>
    <name evidence="11" type="ORF">BIW11_10641</name>
</gene>
<dbReference type="OrthoDB" id="10037323at2759"/>
<evidence type="ECO:0000256" key="1">
    <source>
        <dbReference type="ARBA" id="ARBA00004613"/>
    </source>
</evidence>
<dbReference type="PANTHER" id="PTHR12312">
    <property type="entry name" value="TWISTED GASTRULATION PROTEIN HOMOLOG 1-A-RELATED"/>
    <property type="match status" value="1"/>
</dbReference>
<evidence type="ECO:0000313" key="11">
    <source>
        <dbReference type="EMBL" id="OQR72012.1"/>
    </source>
</evidence>
<dbReference type="STRING" id="418985.A0A1V9XF92"/>
<evidence type="ECO:0000256" key="3">
    <source>
        <dbReference type="ARBA" id="ARBA00022473"/>
    </source>
</evidence>
<dbReference type="Pfam" id="PF23782">
    <property type="entry name" value="Tsg_N"/>
    <property type="match status" value="1"/>
</dbReference>
<comment type="similarity">
    <text evidence="2">Belongs to the twisted gastrulation protein family.</text>
</comment>
<evidence type="ECO:0000259" key="9">
    <source>
        <dbReference type="Pfam" id="PF04668"/>
    </source>
</evidence>
<keyword evidence="12" id="KW-1185">Reference proteome</keyword>
<feature type="domain" description="Tsg C-terminal" evidence="9">
    <location>
        <begin position="264"/>
        <end position="380"/>
    </location>
</feature>
<feature type="compositionally biased region" description="Polar residues" evidence="7">
    <location>
        <begin position="18"/>
        <end position="40"/>
    </location>
</feature>
<dbReference type="Pfam" id="PF04668">
    <property type="entry name" value="Tsg"/>
    <property type="match status" value="1"/>
</dbReference>
<proteinExistence type="inferred from homology"/>
<evidence type="ECO:0000259" key="10">
    <source>
        <dbReference type="Pfam" id="PF23782"/>
    </source>
</evidence>